<keyword evidence="1" id="KW-0489">Methyltransferase</keyword>
<protein>
    <submittedName>
        <fullName evidence="1">Methyltransferase domain-containing protein</fullName>
    </submittedName>
</protein>
<keyword evidence="1" id="KW-0808">Transferase</keyword>
<dbReference type="RefSeq" id="WP_076399893.1">
    <property type="nucleotide sequence ID" value="NZ_FTOA01000003.1"/>
</dbReference>
<dbReference type="OrthoDB" id="9810247at2"/>
<dbReference type="Proteomes" id="UP000185678">
    <property type="component" value="Unassembled WGS sequence"/>
</dbReference>
<keyword evidence="2" id="KW-1185">Reference proteome</keyword>
<dbReference type="Pfam" id="PF13489">
    <property type="entry name" value="Methyltransf_23"/>
    <property type="match status" value="1"/>
</dbReference>
<dbReference type="EMBL" id="FTOA01000003">
    <property type="protein sequence ID" value="SIS72141.1"/>
    <property type="molecule type" value="Genomic_DNA"/>
</dbReference>
<evidence type="ECO:0000313" key="2">
    <source>
        <dbReference type="Proteomes" id="UP000185678"/>
    </source>
</evidence>
<sequence>MPEYDPLKKFGGKEGADWRYFAQDFMEHRQPHWMSIYYQCSVAAQRPDITSVLEFGGGRDVTRTLMRHIGLDYTSVDAIDRFYPDVVSTIDDFPFDGKTYDMVCSFQCLEHNPYENVPGMLKHMARFSGKYVYISVPYSGAWFGLSWTLRIPFRSWSKTITFTADGLGGRAIDSRPFHQLPKEAQFAKHWWEVGRPGLPKKRFIRMAETAMDMRLIDMMHNPHMPHHLFLLFSRP</sequence>
<dbReference type="SUPFAM" id="SSF53335">
    <property type="entry name" value="S-adenosyl-L-methionine-dependent methyltransferases"/>
    <property type="match status" value="1"/>
</dbReference>
<dbReference type="Gene3D" id="3.40.50.150">
    <property type="entry name" value="Vaccinia Virus protein VP39"/>
    <property type="match status" value="1"/>
</dbReference>
<dbReference type="STRING" id="80876.SAMN05421779_103275"/>
<organism evidence="1 2">
    <name type="scientific">Insolitispirillum peregrinum</name>
    <dbReference type="NCBI Taxonomy" id="80876"/>
    <lineage>
        <taxon>Bacteria</taxon>
        <taxon>Pseudomonadati</taxon>
        <taxon>Pseudomonadota</taxon>
        <taxon>Alphaproteobacteria</taxon>
        <taxon>Rhodospirillales</taxon>
        <taxon>Novispirillaceae</taxon>
        <taxon>Insolitispirillum</taxon>
    </lineage>
</organism>
<accession>A0A1N7LED1</accession>
<dbReference type="GO" id="GO:0032259">
    <property type="term" value="P:methylation"/>
    <property type="evidence" value="ECO:0007669"/>
    <property type="project" value="UniProtKB-KW"/>
</dbReference>
<dbReference type="GO" id="GO:0008168">
    <property type="term" value="F:methyltransferase activity"/>
    <property type="evidence" value="ECO:0007669"/>
    <property type="project" value="UniProtKB-KW"/>
</dbReference>
<gene>
    <name evidence="1" type="ORF">SAMN05421779_103275</name>
</gene>
<proteinExistence type="predicted"/>
<evidence type="ECO:0000313" key="1">
    <source>
        <dbReference type="EMBL" id="SIS72141.1"/>
    </source>
</evidence>
<name>A0A1N7LED1_9PROT</name>
<dbReference type="AlphaFoldDB" id="A0A1N7LED1"/>
<dbReference type="InterPro" id="IPR029063">
    <property type="entry name" value="SAM-dependent_MTases_sf"/>
</dbReference>
<reference evidence="1 2" key="1">
    <citation type="submission" date="2017-01" db="EMBL/GenBank/DDBJ databases">
        <authorList>
            <person name="Mah S.A."/>
            <person name="Swanson W.J."/>
            <person name="Moy G.W."/>
            <person name="Vacquier V.D."/>
        </authorList>
    </citation>
    <scope>NUCLEOTIDE SEQUENCE [LARGE SCALE GENOMIC DNA]</scope>
    <source>
        <strain evidence="1 2">DSM 11589</strain>
    </source>
</reference>